<feature type="domain" description="Amidohydrolase 3" evidence="1">
    <location>
        <begin position="203"/>
        <end position="411"/>
    </location>
</feature>
<protein>
    <submittedName>
        <fullName evidence="2">Possible cytosine deaminase</fullName>
        <ecNumber evidence="2">3.5.4.1</ecNumber>
    </submittedName>
</protein>
<dbReference type="InterPro" id="IPR052349">
    <property type="entry name" value="Metallo-hydrolase_Enzymes"/>
</dbReference>
<keyword evidence="2" id="KW-0378">Hydrolase</keyword>
<proteinExistence type="predicted"/>
<dbReference type="GO" id="GO:0006209">
    <property type="term" value="P:cytosine catabolic process"/>
    <property type="evidence" value="ECO:0007669"/>
    <property type="project" value="TreeGrafter"/>
</dbReference>
<dbReference type="KEGG" id="pmj:P9211_13521"/>
<keyword evidence="3" id="KW-1185">Reference proteome</keyword>
<dbReference type="InterPro" id="IPR011059">
    <property type="entry name" value="Metal-dep_hydrolase_composite"/>
</dbReference>
<dbReference type="STRING" id="93059.P9211_13521"/>
<dbReference type="Gene3D" id="3.20.20.140">
    <property type="entry name" value="Metal-dependent hydrolases"/>
    <property type="match status" value="1"/>
</dbReference>
<dbReference type="CDD" id="cd01293">
    <property type="entry name" value="Bact_CD"/>
    <property type="match status" value="1"/>
</dbReference>
<dbReference type="InterPro" id="IPR032466">
    <property type="entry name" value="Metal_Hydrolase"/>
</dbReference>
<reference evidence="2 3" key="1">
    <citation type="journal article" date="2007" name="PLoS Genet.">
        <title>Patterns and implications of gene gain and loss in the evolution of Prochlorococcus.</title>
        <authorList>
            <person name="Kettler G.C."/>
            <person name="Martiny A.C."/>
            <person name="Huang K."/>
            <person name="Zucker J."/>
            <person name="Coleman M.L."/>
            <person name="Rodrigue S."/>
            <person name="Chen F."/>
            <person name="Lapidus A."/>
            <person name="Ferriera S."/>
            <person name="Johnson J."/>
            <person name="Steglich C."/>
            <person name="Church G.M."/>
            <person name="Richardson P."/>
            <person name="Chisholm S.W."/>
        </authorList>
    </citation>
    <scope>NUCLEOTIDE SEQUENCE [LARGE SCALE GENOMIC DNA]</scope>
    <source>
        <strain evidence="3">MIT 9211</strain>
    </source>
</reference>
<organism evidence="2 3">
    <name type="scientific">Prochlorococcus marinus (strain MIT 9211)</name>
    <dbReference type="NCBI Taxonomy" id="93059"/>
    <lineage>
        <taxon>Bacteria</taxon>
        <taxon>Bacillati</taxon>
        <taxon>Cyanobacteriota</taxon>
        <taxon>Cyanophyceae</taxon>
        <taxon>Synechococcales</taxon>
        <taxon>Prochlorococcaceae</taxon>
        <taxon>Prochlorococcus</taxon>
    </lineage>
</organism>
<dbReference type="Gene3D" id="2.30.40.10">
    <property type="entry name" value="Urease, subunit C, domain 1"/>
    <property type="match status" value="1"/>
</dbReference>
<evidence type="ECO:0000313" key="3">
    <source>
        <dbReference type="Proteomes" id="UP000000788"/>
    </source>
</evidence>
<dbReference type="HOGENOM" id="CLU_031758_5_1_3"/>
<dbReference type="eggNOG" id="COG0402">
    <property type="taxonomic scope" value="Bacteria"/>
</dbReference>
<dbReference type="GO" id="GO:0035888">
    <property type="term" value="F:isoguanine deaminase activity"/>
    <property type="evidence" value="ECO:0007669"/>
    <property type="project" value="TreeGrafter"/>
</dbReference>
<evidence type="ECO:0000259" key="1">
    <source>
        <dbReference type="Pfam" id="PF07969"/>
    </source>
</evidence>
<sequence>MIGKRTEDLDISSLEAFVPRGLISQNLASKVTLDGLSPIRITWHQDRITKLEAIDIPNRSSLKLLLPRFVEPHAHIDKAFTWQNFPNLEGSYEGALKANLQEHLTRSVMQVRLSAERCLQLALKNGLRAIRSHVDSFGPFADQTWEVLVDLQNEWKQLIQLQFVAMVPLDYWSTKNGKTFARKVACHQGLLGGVLTPPFCKRETRDHLYKLFNLANDFGCGVDLHIDESHISPGAGLRQLINVLDQIDLKVPLTCSHLSSMSLLGKRSLVECADRLAHHEVNVVAMPLTNSWLLGDKELSPPLERPLAPIGHLQNAGVNVAIGGDNVQDPWFPGGNFDPLSLMAFSLPIAQLAPWNRLGLSPFTTSASRVMGMDWDGTFSLGSPADFIYLEAKNWSEVLASPPKRNVIIKGKHLHEKSFDLNQSTFKNYLK</sequence>
<evidence type="ECO:0000313" key="2">
    <source>
        <dbReference type="EMBL" id="ABX09283.1"/>
    </source>
</evidence>
<dbReference type="EMBL" id="CP000878">
    <property type="protein sequence ID" value="ABX09283.1"/>
    <property type="molecule type" value="Genomic_DNA"/>
</dbReference>
<dbReference type="EC" id="3.5.4.1" evidence="2"/>
<gene>
    <name evidence="2" type="primary">codA</name>
    <name evidence="2" type="ordered locus">P9211_13521</name>
</gene>
<dbReference type="PANTHER" id="PTHR32027:SF0">
    <property type="entry name" value="CYTOSINE DEAMINASE"/>
    <property type="match status" value="1"/>
</dbReference>
<dbReference type="InterPro" id="IPR013108">
    <property type="entry name" value="Amidohydro_3"/>
</dbReference>
<accession>A9BBS1</accession>
<dbReference type="Pfam" id="PF07969">
    <property type="entry name" value="Amidohydro_3"/>
    <property type="match status" value="1"/>
</dbReference>
<dbReference type="Proteomes" id="UP000000788">
    <property type="component" value="Chromosome"/>
</dbReference>
<dbReference type="PANTHER" id="PTHR32027">
    <property type="entry name" value="CYTOSINE DEAMINASE"/>
    <property type="match status" value="1"/>
</dbReference>
<dbReference type="AlphaFoldDB" id="A9BBS1"/>
<dbReference type="RefSeq" id="WP_012195904.1">
    <property type="nucleotide sequence ID" value="NC_009976.1"/>
</dbReference>
<name>A9BBS1_PROM4</name>
<dbReference type="GO" id="GO:0004131">
    <property type="term" value="F:cytosine deaminase activity"/>
    <property type="evidence" value="ECO:0007669"/>
    <property type="project" value="UniProtKB-EC"/>
</dbReference>
<dbReference type="SUPFAM" id="SSF51556">
    <property type="entry name" value="Metallo-dependent hydrolases"/>
    <property type="match status" value="1"/>
</dbReference>
<dbReference type="OrthoDB" id="9815027at2"/>